<dbReference type="STRING" id="1684307.A0A316UGL8"/>
<comment type="subcellular location">
    <subcellularLocation>
        <location evidence="1">Nucleus</location>
        <location evidence="1">Nucleolus</location>
    </subcellularLocation>
</comment>
<reference evidence="14 15" key="1">
    <citation type="journal article" date="2018" name="Mol. Biol. Evol.">
        <title>Broad Genomic Sampling Reveals a Smut Pathogenic Ancestry of the Fungal Clade Ustilaginomycotina.</title>
        <authorList>
            <person name="Kijpornyongpan T."/>
            <person name="Mondo S.J."/>
            <person name="Barry K."/>
            <person name="Sandor L."/>
            <person name="Lee J."/>
            <person name="Lipzen A."/>
            <person name="Pangilinan J."/>
            <person name="LaButti K."/>
            <person name="Hainaut M."/>
            <person name="Henrissat B."/>
            <person name="Grigoriev I.V."/>
            <person name="Spatafora J.W."/>
            <person name="Aime M.C."/>
        </authorList>
    </citation>
    <scope>NUCLEOTIDE SEQUENCE [LARGE SCALE GENOMIC DNA]</scope>
    <source>
        <strain evidence="14 15">MCA 4718</strain>
    </source>
</reference>
<dbReference type="AlphaFoldDB" id="A0A316UGL8"/>
<dbReference type="InterPro" id="IPR034012">
    <property type="entry name" value="Zn_ribbon_RPB9_C"/>
</dbReference>
<feature type="zinc finger region" description="C4-type" evidence="11">
    <location>
        <begin position="20"/>
        <end position="45"/>
    </location>
</feature>
<dbReference type="EMBL" id="KZ819321">
    <property type="protein sequence ID" value="PWN24064.1"/>
    <property type="molecule type" value="Genomic_DNA"/>
</dbReference>
<evidence type="ECO:0000313" key="14">
    <source>
        <dbReference type="EMBL" id="PWN24064.1"/>
    </source>
</evidence>
<dbReference type="PROSITE" id="PS51133">
    <property type="entry name" value="ZF_TFIIS_2"/>
    <property type="match status" value="1"/>
</dbReference>
<keyword evidence="5 11" id="KW-0863">Zinc-finger</keyword>
<feature type="binding site" evidence="10">
    <location>
        <position position="20"/>
    </location>
    <ligand>
        <name>Zn(2+)</name>
        <dbReference type="ChEBI" id="CHEBI:29105"/>
        <label>1</label>
    </ligand>
</feature>
<dbReference type="SUPFAM" id="SSF57783">
    <property type="entry name" value="Zinc beta-ribbon"/>
    <property type="match status" value="2"/>
</dbReference>
<dbReference type="SMART" id="SM00661">
    <property type="entry name" value="RPOL9"/>
    <property type="match status" value="1"/>
</dbReference>
<accession>A0A316UGL8</accession>
<proteinExistence type="inferred from homology"/>
<dbReference type="PROSITE" id="PS01030">
    <property type="entry name" value="RNA_POL_M_15KD"/>
    <property type="match status" value="1"/>
</dbReference>
<dbReference type="GO" id="GO:0005730">
    <property type="term" value="C:nucleolus"/>
    <property type="evidence" value="ECO:0007669"/>
    <property type="project" value="UniProtKB-SubCell"/>
</dbReference>
<dbReference type="PIRSF" id="PIRSF005586">
    <property type="entry name" value="RNApol_RpoM"/>
    <property type="match status" value="1"/>
</dbReference>
<dbReference type="GO" id="GO:0005665">
    <property type="term" value="C:RNA polymerase II, core complex"/>
    <property type="evidence" value="ECO:0007669"/>
    <property type="project" value="TreeGrafter"/>
</dbReference>
<keyword evidence="8 9" id="KW-0539">Nucleus</keyword>
<comment type="similarity">
    <text evidence="9 12">Belongs to the archaeal rpoM/eukaryotic RPA12/RPB9/RPC11 RNA polymerase family.</text>
</comment>
<dbReference type="PANTHER" id="PTHR11239">
    <property type="entry name" value="DNA-DIRECTED RNA POLYMERASE"/>
    <property type="match status" value="1"/>
</dbReference>
<feature type="binding site" evidence="10">
    <location>
        <position position="117"/>
    </location>
    <ligand>
        <name>Zn(2+)</name>
        <dbReference type="ChEBI" id="CHEBI:29105"/>
        <label>2</label>
    </ligand>
</feature>
<keyword evidence="15" id="KW-1185">Reference proteome</keyword>
<dbReference type="GO" id="GO:0003676">
    <property type="term" value="F:nucleic acid binding"/>
    <property type="evidence" value="ECO:0007669"/>
    <property type="project" value="InterPro"/>
</dbReference>
<dbReference type="GO" id="GO:0008270">
    <property type="term" value="F:zinc ion binding"/>
    <property type="evidence" value="ECO:0007669"/>
    <property type="project" value="UniProtKB-KW"/>
</dbReference>
<protein>
    <recommendedName>
        <fullName evidence="9">DNA-directed RNA polymerase subunit</fullName>
    </recommendedName>
</protein>
<evidence type="ECO:0000256" key="6">
    <source>
        <dbReference type="ARBA" id="ARBA00022833"/>
    </source>
</evidence>
<dbReference type="FunFam" id="2.20.25.10:FF:000004">
    <property type="entry name" value="DNA-directed RNA polymerase subunit"/>
    <property type="match status" value="1"/>
</dbReference>
<dbReference type="RefSeq" id="XP_025351224.1">
    <property type="nucleotide sequence ID" value="XM_025494753.1"/>
</dbReference>
<comment type="subunit">
    <text evidence="2">Component of the RNA polymerase II (Pol II) complex consisting of 12 subunits.</text>
</comment>
<name>A0A316UGL8_9BASI</name>
<evidence type="ECO:0000256" key="4">
    <source>
        <dbReference type="ARBA" id="ARBA00022723"/>
    </source>
</evidence>
<feature type="binding site" evidence="10">
    <location>
        <position position="23"/>
    </location>
    <ligand>
        <name>Zn(2+)</name>
        <dbReference type="ChEBI" id="CHEBI:29105"/>
        <label>1</label>
    </ligand>
</feature>
<evidence type="ECO:0000259" key="13">
    <source>
        <dbReference type="PROSITE" id="PS51133"/>
    </source>
</evidence>
<gene>
    <name evidence="14" type="ORF">BCV69DRAFT_309912</name>
</gene>
<dbReference type="GO" id="GO:0003899">
    <property type="term" value="F:DNA-directed RNA polymerase activity"/>
    <property type="evidence" value="ECO:0007669"/>
    <property type="project" value="InterPro"/>
</dbReference>
<organism evidence="14 15">
    <name type="scientific">Pseudomicrostroma glucosiphilum</name>
    <dbReference type="NCBI Taxonomy" id="1684307"/>
    <lineage>
        <taxon>Eukaryota</taxon>
        <taxon>Fungi</taxon>
        <taxon>Dikarya</taxon>
        <taxon>Basidiomycota</taxon>
        <taxon>Ustilaginomycotina</taxon>
        <taxon>Exobasidiomycetes</taxon>
        <taxon>Microstromatales</taxon>
        <taxon>Microstromatales incertae sedis</taxon>
        <taxon>Pseudomicrostroma</taxon>
    </lineage>
</organism>
<dbReference type="PANTHER" id="PTHR11239:SF1">
    <property type="entry name" value="DNA-DIRECTED RNA POLYMERASE II SUBUNIT RPB9"/>
    <property type="match status" value="1"/>
</dbReference>
<dbReference type="SMART" id="SM00440">
    <property type="entry name" value="ZnF_C2C2"/>
    <property type="match status" value="1"/>
</dbReference>
<evidence type="ECO:0000256" key="10">
    <source>
        <dbReference type="PIRSR" id="PIRSR005586-1"/>
    </source>
</evidence>
<dbReference type="Pfam" id="PF01096">
    <property type="entry name" value="Zn_ribbon_TFIIS"/>
    <property type="match status" value="1"/>
</dbReference>
<feature type="domain" description="TFIIS-type" evidence="13">
    <location>
        <begin position="85"/>
        <end position="125"/>
    </location>
</feature>
<dbReference type="InterPro" id="IPR012164">
    <property type="entry name" value="Rpa12/Rpb9/Rpc10/TFS"/>
</dbReference>
<dbReference type="GO" id="GO:0006283">
    <property type="term" value="P:transcription-coupled nucleotide-excision repair"/>
    <property type="evidence" value="ECO:0007669"/>
    <property type="project" value="TreeGrafter"/>
</dbReference>
<evidence type="ECO:0000256" key="12">
    <source>
        <dbReference type="RuleBase" id="RU003474"/>
    </source>
</evidence>
<dbReference type="InterPro" id="IPR001222">
    <property type="entry name" value="Znf_TFIIS"/>
</dbReference>
<dbReference type="InterPro" id="IPR001529">
    <property type="entry name" value="Zn_ribbon_RPB9"/>
</dbReference>
<evidence type="ECO:0000313" key="15">
    <source>
        <dbReference type="Proteomes" id="UP000245942"/>
    </source>
</evidence>
<evidence type="ECO:0000256" key="1">
    <source>
        <dbReference type="ARBA" id="ARBA00004604"/>
    </source>
</evidence>
<dbReference type="GeneID" id="37016487"/>
<keyword evidence="7 9" id="KW-0804">Transcription</keyword>
<evidence type="ECO:0000256" key="2">
    <source>
        <dbReference type="ARBA" id="ARBA00011730"/>
    </source>
</evidence>
<evidence type="ECO:0000256" key="11">
    <source>
        <dbReference type="PIRSR" id="PIRSR005586-2"/>
    </source>
</evidence>
<comment type="function">
    <text evidence="9">DNA-dependent RNA polymerase catalyzes the transcription of DNA into RNA using the four ribonucleoside triphosphates as substrates.</text>
</comment>
<feature type="binding site" evidence="10">
    <location>
        <position position="45"/>
    </location>
    <ligand>
        <name>Zn(2+)</name>
        <dbReference type="ChEBI" id="CHEBI:29105"/>
        <label>1</label>
    </ligand>
</feature>
<feature type="binding site" evidence="10">
    <location>
        <position position="92"/>
    </location>
    <ligand>
        <name>Zn(2+)</name>
        <dbReference type="ChEBI" id="CHEBI:29105"/>
        <label>2</label>
    </ligand>
</feature>
<feature type="binding site" evidence="10">
    <location>
        <position position="120"/>
    </location>
    <ligand>
        <name>Zn(2+)</name>
        <dbReference type="ChEBI" id="CHEBI:29105"/>
        <label>2</label>
    </ligand>
</feature>
<feature type="binding site" evidence="10">
    <location>
        <position position="42"/>
    </location>
    <ligand>
        <name>Zn(2+)</name>
        <dbReference type="ChEBI" id="CHEBI:29105"/>
        <label>1</label>
    </ligand>
</feature>
<evidence type="ECO:0000256" key="3">
    <source>
        <dbReference type="ARBA" id="ARBA00022478"/>
    </source>
</evidence>
<dbReference type="InterPro" id="IPR019761">
    <property type="entry name" value="DNA-dir_RNA_pol-M_15_CS"/>
</dbReference>
<evidence type="ECO:0000256" key="8">
    <source>
        <dbReference type="ARBA" id="ARBA00023242"/>
    </source>
</evidence>
<keyword evidence="4 10" id="KW-0479">Metal-binding</keyword>
<evidence type="ECO:0000256" key="9">
    <source>
        <dbReference type="PIRNR" id="PIRNR005586"/>
    </source>
</evidence>
<sequence>MSQLDPQSQREKDKQSLHFCAECNNLLYPEVDRSNHVLLYSCRNCSHKEEARSNMVFKNDLKSVTKEQSGVIDSIATDPTLPRKHDSECPACGHPEAVYFQDQSKRIHNRMILFYVCTACEHCYGDELASSER</sequence>
<dbReference type="GO" id="GO:0006367">
    <property type="term" value="P:transcription initiation at RNA polymerase II promoter"/>
    <property type="evidence" value="ECO:0007669"/>
    <property type="project" value="TreeGrafter"/>
</dbReference>
<evidence type="ECO:0000256" key="5">
    <source>
        <dbReference type="ARBA" id="ARBA00022771"/>
    </source>
</evidence>
<dbReference type="OrthoDB" id="282270at2759"/>
<feature type="binding site" evidence="10">
    <location>
        <position position="89"/>
    </location>
    <ligand>
        <name>Zn(2+)</name>
        <dbReference type="ChEBI" id="CHEBI:29105"/>
        <label>2</label>
    </ligand>
</feature>
<keyword evidence="6 10" id="KW-0862">Zinc</keyword>
<dbReference type="Gene3D" id="2.20.25.10">
    <property type="match status" value="2"/>
</dbReference>
<dbReference type="Pfam" id="PF02150">
    <property type="entry name" value="Zn_ribbon_RPB9"/>
    <property type="match status" value="1"/>
</dbReference>
<evidence type="ECO:0000256" key="7">
    <source>
        <dbReference type="ARBA" id="ARBA00023163"/>
    </source>
</evidence>
<dbReference type="Proteomes" id="UP000245942">
    <property type="component" value="Unassembled WGS sequence"/>
</dbReference>
<keyword evidence="3 9" id="KW-0240">DNA-directed RNA polymerase</keyword>
<dbReference type="CDD" id="cd10508">
    <property type="entry name" value="Zn-ribbon_RPB9"/>
    <property type="match status" value="1"/>
</dbReference>
<dbReference type="GO" id="GO:0001193">
    <property type="term" value="P:maintenance of transcriptional fidelity during transcription elongation by RNA polymerase II"/>
    <property type="evidence" value="ECO:0007669"/>
    <property type="project" value="TreeGrafter"/>
</dbReference>